<keyword evidence="1" id="KW-0378">Hydrolase</keyword>
<evidence type="ECO:0000313" key="5">
    <source>
        <dbReference type="Proteomes" id="UP000068164"/>
    </source>
</evidence>
<dbReference type="CDD" id="cd16295">
    <property type="entry name" value="TTHA0252-CPSF-like_MBL-fold"/>
    <property type="match status" value="1"/>
</dbReference>
<evidence type="ECO:0000259" key="2">
    <source>
        <dbReference type="SMART" id="SM00849"/>
    </source>
</evidence>
<dbReference type="Gene3D" id="3.40.50.10890">
    <property type="match status" value="1"/>
</dbReference>
<comment type="caution">
    <text evidence="4">The sequence shown here is derived from an EMBL/GenBank/DDBJ whole genome shotgun (WGS) entry which is preliminary data.</text>
</comment>
<dbReference type="InterPro" id="IPR001279">
    <property type="entry name" value="Metallo-B-lactamas"/>
</dbReference>
<organism evidence="4 5">
    <name type="scientific">Rhizobium altiplani</name>
    <dbReference type="NCBI Taxonomy" id="1864509"/>
    <lineage>
        <taxon>Bacteria</taxon>
        <taxon>Pseudomonadati</taxon>
        <taxon>Pseudomonadota</taxon>
        <taxon>Alphaproteobacteria</taxon>
        <taxon>Hyphomicrobiales</taxon>
        <taxon>Rhizobiaceae</taxon>
        <taxon>Rhizobium/Agrobacterium group</taxon>
        <taxon>Rhizobium</taxon>
    </lineage>
</organism>
<dbReference type="Gene3D" id="3.60.15.10">
    <property type="entry name" value="Ribonuclease Z/Hydroxyacylglutathione hydrolase-like"/>
    <property type="match status" value="1"/>
</dbReference>
<evidence type="ECO:0000256" key="1">
    <source>
        <dbReference type="ARBA" id="ARBA00022801"/>
    </source>
</evidence>
<dbReference type="InterPro" id="IPR022712">
    <property type="entry name" value="Beta_Casp"/>
</dbReference>
<dbReference type="InterPro" id="IPR011108">
    <property type="entry name" value="RMMBL"/>
</dbReference>
<name>A0A109JXZ8_9HYPH</name>
<feature type="domain" description="Metallo-beta-lactamase" evidence="2">
    <location>
        <begin position="16"/>
        <end position="242"/>
    </location>
</feature>
<sequence>MQEPKLSFHGAAGSVTGSCFLLEVADSRILIDCGMFQGSKSEKELNYRPFPFDPGEIDAVLLTHAHIDHTGLLPKLAKEGFSGPIYATPPTMELCGVMLQDSGHIQESEVKQLNRRNRRRSREPVEPIYTADDARMLMPQFVSVPYQEWREAVGGVRFRFWNAGHLLGSATIEIEVGVADSLRRLLFSGDVGTRYKMLEGLPQAPAGVDYLVCESTYGDRERDDYTQVARRNRLREIVAKAHNPNGALLIPSFAVERTQEVLTDLVALMDDGSLPRSPIMIDSPLASRATEVFKAQAGELANAAAFTRALNAPNVRFTESAEQSKALDLVRGFHIIIAASGMCEAGRIRHRLRNWLWRPECTVLLVGFQAAGTLGRILQDGARVVRIQGDEILVHAKIIAFDAYSGHADASDLEEWVSARAPIEKGVFLVHGEPAARSALTRRLSKTLKVPVMEPRLDDSFVLTGDGARLLEDAARVRLAPEQLGRPDWHNDFQSFVLDLSDRLNQAADRKGRAVILRKVKRALEPEQDTVAAKENENAVH</sequence>
<keyword evidence="5" id="KW-1185">Reference proteome</keyword>
<feature type="domain" description="Beta-Casp" evidence="3">
    <location>
        <begin position="258"/>
        <end position="378"/>
    </location>
</feature>
<dbReference type="EMBL" id="LNCD01000031">
    <property type="protein sequence ID" value="KWV57136.1"/>
    <property type="molecule type" value="Genomic_DNA"/>
</dbReference>
<dbReference type="SMART" id="SM00849">
    <property type="entry name" value="Lactamase_B"/>
    <property type="match status" value="1"/>
</dbReference>
<protein>
    <submittedName>
        <fullName evidence="4">MBL fold metallo-hydrolase</fullName>
    </submittedName>
</protein>
<dbReference type="Pfam" id="PF07521">
    <property type="entry name" value="RMMBL"/>
    <property type="match status" value="1"/>
</dbReference>
<dbReference type="SMART" id="SM01027">
    <property type="entry name" value="Beta-Casp"/>
    <property type="match status" value="1"/>
</dbReference>
<gene>
    <name evidence="4" type="ORF">AS026_31360</name>
</gene>
<dbReference type="RefSeq" id="WP_062368910.1">
    <property type="nucleotide sequence ID" value="NZ_LNCD01000031.1"/>
</dbReference>
<evidence type="ECO:0000259" key="3">
    <source>
        <dbReference type="SMART" id="SM01027"/>
    </source>
</evidence>
<dbReference type="Pfam" id="PF00753">
    <property type="entry name" value="Lactamase_B"/>
    <property type="match status" value="1"/>
</dbReference>
<dbReference type="PANTHER" id="PTHR11203:SF37">
    <property type="entry name" value="INTEGRATOR COMPLEX SUBUNIT 11"/>
    <property type="match status" value="1"/>
</dbReference>
<accession>A0A109JXZ8</accession>
<dbReference type="GO" id="GO:0004521">
    <property type="term" value="F:RNA endonuclease activity"/>
    <property type="evidence" value="ECO:0007669"/>
    <property type="project" value="TreeGrafter"/>
</dbReference>
<dbReference type="OrthoDB" id="9803916at2"/>
<dbReference type="PANTHER" id="PTHR11203">
    <property type="entry name" value="CLEAVAGE AND POLYADENYLATION SPECIFICITY FACTOR FAMILY MEMBER"/>
    <property type="match status" value="1"/>
</dbReference>
<dbReference type="GO" id="GO:0016787">
    <property type="term" value="F:hydrolase activity"/>
    <property type="evidence" value="ECO:0007669"/>
    <property type="project" value="UniProtKB-KW"/>
</dbReference>
<dbReference type="PROSITE" id="PS51257">
    <property type="entry name" value="PROKAR_LIPOPROTEIN"/>
    <property type="match status" value="1"/>
</dbReference>
<dbReference type="SUPFAM" id="SSF56281">
    <property type="entry name" value="Metallo-hydrolase/oxidoreductase"/>
    <property type="match status" value="1"/>
</dbReference>
<evidence type="ECO:0000313" key="4">
    <source>
        <dbReference type="EMBL" id="KWV57136.1"/>
    </source>
</evidence>
<dbReference type="Proteomes" id="UP000068164">
    <property type="component" value="Unassembled WGS sequence"/>
</dbReference>
<reference evidence="4 5" key="1">
    <citation type="submission" date="2015-11" db="EMBL/GenBank/DDBJ databases">
        <title>Draft Genome Sequence of the Strain BR 10423 (Rhizobium sp.) isolated from nodules of Mimosa pudica.</title>
        <authorList>
            <person name="Barauna A.C."/>
            <person name="Zilli J.E."/>
            <person name="Simoes-Araujo J.L."/>
            <person name="Reis V.M."/>
            <person name="James E.K."/>
            <person name="Reis F.B.Jr."/>
            <person name="Rouws L.F."/>
            <person name="Passos S.R."/>
            <person name="Gois S.R."/>
        </authorList>
    </citation>
    <scope>NUCLEOTIDE SEQUENCE [LARGE SCALE GENOMIC DNA]</scope>
    <source>
        <strain evidence="4 5">BR10423</strain>
    </source>
</reference>
<dbReference type="InterPro" id="IPR036866">
    <property type="entry name" value="RibonucZ/Hydroxyglut_hydro"/>
</dbReference>
<dbReference type="InterPro" id="IPR050698">
    <property type="entry name" value="MBL"/>
</dbReference>
<dbReference type="Pfam" id="PF10996">
    <property type="entry name" value="Beta-Casp"/>
    <property type="match status" value="1"/>
</dbReference>
<dbReference type="AlphaFoldDB" id="A0A109JXZ8"/>
<proteinExistence type="predicted"/>